<dbReference type="InterPro" id="IPR052026">
    <property type="entry name" value="ExeA_AAA_ATPase_DNA-bind"/>
</dbReference>
<feature type="domain" description="AAA+ ATPase" evidence="1">
    <location>
        <begin position="33"/>
        <end position="178"/>
    </location>
</feature>
<dbReference type="InterPro" id="IPR049945">
    <property type="entry name" value="AAA_22"/>
</dbReference>
<evidence type="ECO:0000313" key="3">
    <source>
        <dbReference type="Proteomes" id="UP000615687"/>
    </source>
</evidence>
<dbReference type="InterPro" id="IPR036733">
    <property type="entry name" value="B_transposit_C_sf"/>
</dbReference>
<keyword evidence="3" id="KW-1185">Reference proteome</keyword>
<name>A0ABR9CA87_9HYPH</name>
<dbReference type="InterPro" id="IPR027417">
    <property type="entry name" value="P-loop_NTPase"/>
</dbReference>
<dbReference type="Proteomes" id="UP000615687">
    <property type="component" value="Unassembled WGS sequence"/>
</dbReference>
<organism evidence="2 3">
    <name type="scientific">Roseibium polysiphoniae</name>
    <dbReference type="NCBI Taxonomy" id="2571221"/>
    <lineage>
        <taxon>Bacteria</taxon>
        <taxon>Pseudomonadati</taxon>
        <taxon>Pseudomonadota</taxon>
        <taxon>Alphaproteobacteria</taxon>
        <taxon>Hyphomicrobiales</taxon>
        <taxon>Stappiaceae</taxon>
        <taxon>Roseibium</taxon>
    </lineage>
</organism>
<evidence type="ECO:0000313" key="2">
    <source>
        <dbReference type="EMBL" id="MBD8875796.1"/>
    </source>
</evidence>
<accession>A0ABR9CA87</accession>
<dbReference type="RefSeq" id="WP_153768945.1">
    <property type="nucleotide sequence ID" value="NZ_JACYXJ010000002.1"/>
</dbReference>
<protein>
    <submittedName>
        <fullName evidence="2">AAA family ATPase</fullName>
    </submittedName>
</protein>
<dbReference type="PANTHER" id="PTHR35894:SF5">
    <property type="entry name" value="MU-LIKE PROPHAGE FLUMU DNA TRANSPOSITION PROTEIN B"/>
    <property type="match status" value="1"/>
</dbReference>
<dbReference type="EMBL" id="JACYXJ010000002">
    <property type="protein sequence ID" value="MBD8875796.1"/>
    <property type="molecule type" value="Genomic_DNA"/>
</dbReference>
<proteinExistence type="predicted"/>
<dbReference type="SMART" id="SM00382">
    <property type="entry name" value="AAA"/>
    <property type="match status" value="1"/>
</dbReference>
<reference evidence="2 3" key="1">
    <citation type="submission" date="2020-09" db="EMBL/GenBank/DDBJ databases">
        <title>The genome sequence of type strain Labrenzia polysiphoniae KACC 19711.</title>
        <authorList>
            <person name="Liu Y."/>
        </authorList>
    </citation>
    <scope>NUCLEOTIDE SEQUENCE [LARGE SCALE GENOMIC DNA]</scope>
    <source>
        <strain evidence="2 3">KACC 19711</strain>
    </source>
</reference>
<dbReference type="PANTHER" id="PTHR35894">
    <property type="entry name" value="GENERAL SECRETION PATHWAY PROTEIN A-RELATED"/>
    <property type="match status" value="1"/>
</dbReference>
<sequence>MNEQIVRRSGTGFVDIAASREILKAMEIARDIPAYPVLINSKPGMGKSTALRHYAKTMEAFYCEVGQPSKGMKGMLKMIVEATGGSAYNQYSADLADTAEERLKGCWSWSQRPILIMDEVQMLELAPLRELLRLQELSGCSLVLSGNDKRLARTQSHDSALQQIVSRLGMRVDLGPPTEEDCCSIGIDFNVEGREAYEALRRYGRQTSVRDLVRLLNFSGKMTGGHGSIQLHHLKTAFLTIYGSKKDLKLLAG</sequence>
<dbReference type="SUPFAM" id="SSF52540">
    <property type="entry name" value="P-loop containing nucleoside triphosphate hydrolases"/>
    <property type="match status" value="1"/>
</dbReference>
<comment type="caution">
    <text evidence="2">The sequence shown here is derived from an EMBL/GenBank/DDBJ whole genome shotgun (WGS) entry which is preliminary data.</text>
</comment>
<dbReference type="InterPro" id="IPR003593">
    <property type="entry name" value="AAA+_ATPase"/>
</dbReference>
<evidence type="ECO:0000259" key="1">
    <source>
        <dbReference type="SMART" id="SM00382"/>
    </source>
</evidence>
<gene>
    <name evidence="2" type="ORF">IG617_05800</name>
</gene>
<dbReference type="Pfam" id="PF13401">
    <property type="entry name" value="AAA_22"/>
    <property type="match status" value="1"/>
</dbReference>
<dbReference type="Gene3D" id="1.10.1180.10">
    <property type="entry name" value="B transposition protein, C-terminal domain"/>
    <property type="match status" value="1"/>
</dbReference>
<dbReference type="Gene3D" id="3.40.50.300">
    <property type="entry name" value="P-loop containing nucleotide triphosphate hydrolases"/>
    <property type="match status" value="1"/>
</dbReference>